<dbReference type="GO" id="GO:0005634">
    <property type="term" value="C:nucleus"/>
    <property type="evidence" value="ECO:0007669"/>
    <property type="project" value="UniProtKB-SubCell"/>
</dbReference>
<dbReference type="PANTHER" id="PTHR22792:SF140">
    <property type="entry name" value="ACHILLES, ISOFORM A"/>
    <property type="match status" value="1"/>
</dbReference>
<organism evidence="7 8">
    <name type="scientific">Dimorphilus gyrociliatus</name>
    <dbReference type="NCBI Taxonomy" id="2664684"/>
    <lineage>
        <taxon>Eukaryota</taxon>
        <taxon>Metazoa</taxon>
        <taxon>Spiralia</taxon>
        <taxon>Lophotrochozoa</taxon>
        <taxon>Annelida</taxon>
        <taxon>Polychaeta</taxon>
        <taxon>Polychaeta incertae sedis</taxon>
        <taxon>Dinophilidae</taxon>
        <taxon>Dimorphilus</taxon>
    </lineage>
</organism>
<dbReference type="GO" id="GO:1990904">
    <property type="term" value="C:ribonucleoprotein complex"/>
    <property type="evidence" value="ECO:0007669"/>
    <property type="project" value="InterPro"/>
</dbReference>
<dbReference type="PRINTS" id="PR00302">
    <property type="entry name" value="LUPUSLA"/>
</dbReference>
<dbReference type="PANTHER" id="PTHR22792">
    <property type="entry name" value="LUPUS LA PROTEIN-RELATED"/>
    <property type="match status" value="1"/>
</dbReference>
<dbReference type="FunFam" id="1.10.10.10:FF:000158">
    <property type="entry name" value="La ribonucleoprotein domain family member 7"/>
    <property type="match status" value="1"/>
</dbReference>
<feature type="compositionally biased region" description="Polar residues" evidence="5">
    <location>
        <begin position="382"/>
        <end position="393"/>
    </location>
</feature>
<evidence type="ECO:0000256" key="4">
    <source>
        <dbReference type="PROSITE-ProRule" id="PRU00332"/>
    </source>
</evidence>
<sequence length="433" mass="48000">MEGEQIQPSESETLTENLTVPARPITPTLRVEELKEDERVRTTSGSDVQNSSLTGSEGEEQTAADFVVPEEDLLQRIIQQVEFYFSNESILKDAFLLKHVRRNKQGYVSIKLITSFKRVKGLTKDYRVVAYALKQSDKLEVNPENTKVRRLEALPDYDETTPSRSIVAINIPLDNPQVGGVGDLFKDCGEVTLVRLLKVGKPYPPEVKKYVSKYPDLADKPCAIIEFEKHECAQKAVELFNNTTDFQGMKVHVLATNKKKGGDDEEKKKKLTKKKTKVGELVANMGGGGDSSSETDNLEYYSRNRNPNGGAIKKDHLSPAISPKSSPRSSPGPSPRSSPMFRRRSNPVPSPLAASPVFSPNASPRMQRGELGVSWRKKQDNKGNQNFQMSPRTSPRMARRILDGGIIRQPKGPDNTVQGFYGGKGRGTVVATN</sequence>
<evidence type="ECO:0000313" key="8">
    <source>
        <dbReference type="Proteomes" id="UP000549394"/>
    </source>
</evidence>
<dbReference type="CDD" id="cd08033">
    <property type="entry name" value="LARP_6"/>
    <property type="match status" value="1"/>
</dbReference>
<dbReference type="OrthoDB" id="435402at2759"/>
<dbReference type="InterPro" id="IPR006630">
    <property type="entry name" value="La_HTH"/>
</dbReference>
<dbReference type="InterPro" id="IPR012677">
    <property type="entry name" value="Nucleotide-bd_a/b_plait_sf"/>
</dbReference>
<dbReference type="Gene3D" id="3.30.70.330">
    <property type="match status" value="1"/>
</dbReference>
<evidence type="ECO:0000256" key="3">
    <source>
        <dbReference type="ARBA" id="ARBA00023242"/>
    </source>
</evidence>
<dbReference type="InterPro" id="IPR035979">
    <property type="entry name" value="RBD_domain_sf"/>
</dbReference>
<feature type="compositionally biased region" description="Polar residues" evidence="5">
    <location>
        <begin position="1"/>
        <end position="18"/>
    </location>
</feature>
<feature type="compositionally biased region" description="Polar residues" evidence="5">
    <location>
        <begin position="42"/>
        <end position="55"/>
    </location>
</feature>
<dbReference type="InterPro" id="IPR002344">
    <property type="entry name" value="Lupus_La"/>
</dbReference>
<keyword evidence="3" id="KW-0539">Nucleus</keyword>
<dbReference type="PROSITE" id="PS50961">
    <property type="entry name" value="HTH_LA"/>
    <property type="match status" value="1"/>
</dbReference>
<evidence type="ECO:0000313" key="7">
    <source>
        <dbReference type="EMBL" id="CAD5111681.1"/>
    </source>
</evidence>
<proteinExistence type="predicted"/>
<dbReference type="Proteomes" id="UP000549394">
    <property type="component" value="Unassembled WGS sequence"/>
</dbReference>
<feature type="compositionally biased region" description="Basic and acidic residues" evidence="5">
    <location>
        <begin position="30"/>
        <end position="41"/>
    </location>
</feature>
<dbReference type="Pfam" id="PF05383">
    <property type="entry name" value="La"/>
    <property type="match status" value="1"/>
</dbReference>
<keyword evidence="2 4" id="KW-0694">RNA-binding</keyword>
<accession>A0A7I8V7N7</accession>
<evidence type="ECO:0000256" key="1">
    <source>
        <dbReference type="ARBA" id="ARBA00004123"/>
    </source>
</evidence>
<feature type="domain" description="HTH La-type RNA-binding" evidence="6">
    <location>
        <begin position="67"/>
        <end position="158"/>
    </location>
</feature>
<dbReference type="SMART" id="SM00715">
    <property type="entry name" value="LA"/>
    <property type="match status" value="1"/>
</dbReference>
<evidence type="ECO:0000259" key="6">
    <source>
        <dbReference type="PROSITE" id="PS50961"/>
    </source>
</evidence>
<reference evidence="7 8" key="1">
    <citation type="submission" date="2020-08" db="EMBL/GenBank/DDBJ databases">
        <authorList>
            <person name="Hejnol A."/>
        </authorList>
    </citation>
    <scope>NUCLEOTIDE SEQUENCE [LARGE SCALE GENOMIC DNA]</scope>
</reference>
<dbReference type="Gene3D" id="1.10.10.10">
    <property type="entry name" value="Winged helix-like DNA-binding domain superfamily/Winged helix DNA-binding domain"/>
    <property type="match status" value="1"/>
</dbReference>
<dbReference type="GO" id="GO:0003729">
    <property type="term" value="F:mRNA binding"/>
    <property type="evidence" value="ECO:0007669"/>
    <property type="project" value="TreeGrafter"/>
</dbReference>
<name>A0A7I8V7N7_9ANNE</name>
<feature type="region of interest" description="Disordered" evidence="5">
    <location>
        <begin position="257"/>
        <end position="433"/>
    </location>
</feature>
<feature type="compositionally biased region" description="Low complexity" evidence="5">
    <location>
        <begin position="318"/>
        <end position="329"/>
    </location>
</feature>
<feature type="region of interest" description="Disordered" evidence="5">
    <location>
        <begin position="1"/>
        <end position="62"/>
    </location>
</feature>
<dbReference type="InterPro" id="IPR036390">
    <property type="entry name" value="WH_DNA-bd_sf"/>
</dbReference>
<dbReference type="EMBL" id="CAJFCJ010000002">
    <property type="protein sequence ID" value="CAD5111681.1"/>
    <property type="molecule type" value="Genomic_DNA"/>
</dbReference>
<dbReference type="AlphaFoldDB" id="A0A7I8V7N7"/>
<comment type="subcellular location">
    <subcellularLocation>
        <location evidence="1">Nucleus</location>
    </subcellularLocation>
</comment>
<dbReference type="SUPFAM" id="SSF54928">
    <property type="entry name" value="RNA-binding domain, RBD"/>
    <property type="match status" value="1"/>
</dbReference>
<dbReference type="SUPFAM" id="SSF46785">
    <property type="entry name" value="Winged helix' DNA-binding domain"/>
    <property type="match status" value="1"/>
</dbReference>
<evidence type="ECO:0000256" key="2">
    <source>
        <dbReference type="ARBA" id="ARBA00022884"/>
    </source>
</evidence>
<dbReference type="GO" id="GO:0006396">
    <property type="term" value="P:RNA processing"/>
    <property type="evidence" value="ECO:0007669"/>
    <property type="project" value="InterPro"/>
</dbReference>
<keyword evidence="8" id="KW-1185">Reference proteome</keyword>
<dbReference type="InterPro" id="IPR045180">
    <property type="entry name" value="La_dom_prot"/>
</dbReference>
<dbReference type="InterPro" id="IPR036388">
    <property type="entry name" value="WH-like_DNA-bd_sf"/>
</dbReference>
<gene>
    <name evidence="7" type="ORF">DGYR_LOCUS933</name>
</gene>
<comment type="caution">
    <text evidence="7">The sequence shown here is derived from an EMBL/GenBank/DDBJ whole genome shotgun (WGS) entry which is preliminary data.</text>
</comment>
<evidence type="ECO:0000256" key="5">
    <source>
        <dbReference type="SAM" id="MobiDB-lite"/>
    </source>
</evidence>
<protein>
    <submittedName>
        <fullName evidence="7">DgyrCDS968</fullName>
    </submittedName>
</protein>